<name>A0AAX1JBT4_9MYCO</name>
<dbReference type="AlphaFoldDB" id="A0AAX1JBT4"/>
<sequence>MIGDVNVKLSGPTAARIDFLVAALDRQAAANERLAAAIEAHTALLDGAHNGPRG</sequence>
<reference evidence="2" key="3">
    <citation type="submission" date="2020-11" db="EMBL/GenBank/DDBJ databases">
        <title>Intraspecies plasmid and genomic variation of Mycobacterium kubicae revealed by the complete genome sequences of two clinical isolates.</title>
        <authorList>
            <person name="Hendrix J.R."/>
            <person name="Epperson L.E."/>
            <person name="Honda J.R."/>
            <person name="Strong M."/>
        </authorList>
    </citation>
    <scope>NUCLEOTIDE SEQUENCE</scope>
    <source>
        <strain evidence="2">JCM 13573</strain>
    </source>
</reference>
<protein>
    <submittedName>
        <fullName evidence="2">Uncharacterized protein</fullName>
    </submittedName>
</protein>
<proteinExistence type="predicted"/>
<gene>
    <name evidence="2" type="ORF">I2456_27225</name>
    <name evidence="1" type="ORF">MKUB_32790</name>
</gene>
<dbReference type="EMBL" id="CP065047">
    <property type="protein sequence ID" value="QPI37889.1"/>
    <property type="molecule type" value="Genomic_DNA"/>
</dbReference>
<keyword evidence="3" id="KW-1185">Reference proteome</keyword>
<dbReference type="Proteomes" id="UP000663583">
    <property type="component" value="Chromosome"/>
</dbReference>
<evidence type="ECO:0000313" key="4">
    <source>
        <dbReference type="Proteomes" id="UP000663583"/>
    </source>
</evidence>
<dbReference type="Proteomes" id="UP000465306">
    <property type="component" value="Unassembled WGS sequence"/>
</dbReference>
<dbReference type="RefSeq" id="WP_163703892.1">
    <property type="nucleotide sequence ID" value="NZ_BLKU01000005.1"/>
</dbReference>
<dbReference type="KEGG" id="mku:I2456_27225"/>
<evidence type="ECO:0000313" key="3">
    <source>
        <dbReference type="Proteomes" id="UP000465306"/>
    </source>
</evidence>
<reference evidence="1" key="2">
    <citation type="submission" date="2020-02" db="EMBL/GenBank/DDBJ databases">
        <authorList>
            <person name="Matsumoto Y."/>
            <person name="Kinjo T."/>
            <person name="Motooka D."/>
            <person name="Nabeya D."/>
            <person name="Jung N."/>
            <person name="Uechi K."/>
            <person name="Horii T."/>
            <person name="Iida T."/>
            <person name="Fujita J."/>
            <person name="Nakamura S."/>
        </authorList>
    </citation>
    <scope>NUCLEOTIDE SEQUENCE</scope>
    <source>
        <strain evidence="1">JCM 13573</strain>
    </source>
</reference>
<evidence type="ECO:0000313" key="2">
    <source>
        <dbReference type="EMBL" id="QPI37889.1"/>
    </source>
</evidence>
<reference evidence="1 3" key="1">
    <citation type="journal article" date="2019" name="Emerg. Microbes Infect.">
        <title>Comprehensive subspecies identification of 175 nontuberculous mycobacteria species based on 7547 genomic profiles.</title>
        <authorList>
            <person name="Matsumoto Y."/>
            <person name="Kinjo T."/>
            <person name="Motooka D."/>
            <person name="Nabeya D."/>
            <person name="Jung N."/>
            <person name="Uechi K."/>
            <person name="Horii T."/>
            <person name="Iida T."/>
            <person name="Fujita J."/>
            <person name="Nakamura S."/>
        </authorList>
    </citation>
    <scope>NUCLEOTIDE SEQUENCE [LARGE SCALE GENOMIC DNA]</scope>
    <source>
        <strain evidence="1 3">JCM 13573</strain>
    </source>
</reference>
<organism evidence="2 4">
    <name type="scientific">Mycobacterium kubicae</name>
    <dbReference type="NCBI Taxonomy" id="120959"/>
    <lineage>
        <taxon>Bacteria</taxon>
        <taxon>Bacillati</taxon>
        <taxon>Actinomycetota</taxon>
        <taxon>Actinomycetes</taxon>
        <taxon>Mycobacteriales</taxon>
        <taxon>Mycobacteriaceae</taxon>
        <taxon>Mycobacterium</taxon>
        <taxon>Mycobacterium simiae complex</taxon>
    </lineage>
</organism>
<evidence type="ECO:0000313" key="1">
    <source>
        <dbReference type="EMBL" id="GFG65789.1"/>
    </source>
</evidence>
<dbReference type="EMBL" id="BLKU01000005">
    <property type="protein sequence ID" value="GFG65789.1"/>
    <property type="molecule type" value="Genomic_DNA"/>
</dbReference>
<accession>A0AAX1JBT4</accession>